<dbReference type="PANTHER" id="PTHR10693:SF58">
    <property type="entry name" value="OS02G0131700 PROTEIN"/>
    <property type="match status" value="1"/>
</dbReference>
<dbReference type="InterPro" id="IPR000504">
    <property type="entry name" value="RRM_dom"/>
</dbReference>
<evidence type="ECO:0008006" key="8">
    <source>
        <dbReference type="Google" id="ProtNLM"/>
    </source>
</evidence>
<dbReference type="InterPro" id="IPR012677">
    <property type="entry name" value="Nucleotide-bd_a/b_plait_sf"/>
</dbReference>
<dbReference type="PANTHER" id="PTHR10693">
    <property type="entry name" value="RAS GTPASE-ACTIVATING PROTEIN-BINDING PROTEIN"/>
    <property type="match status" value="1"/>
</dbReference>
<proteinExistence type="predicted"/>
<gene>
    <name evidence="6" type="ORF">KSP40_PGU014666</name>
</gene>
<dbReference type="InterPro" id="IPR035979">
    <property type="entry name" value="RBD_domain_sf"/>
</dbReference>
<dbReference type="Gene3D" id="3.30.70.330">
    <property type="match status" value="1"/>
</dbReference>
<evidence type="ECO:0000256" key="2">
    <source>
        <dbReference type="PROSITE-ProRule" id="PRU00176"/>
    </source>
</evidence>
<evidence type="ECO:0000259" key="4">
    <source>
        <dbReference type="PROSITE" id="PS50102"/>
    </source>
</evidence>
<evidence type="ECO:0000313" key="7">
    <source>
        <dbReference type="Proteomes" id="UP001412067"/>
    </source>
</evidence>
<evidence type="ECO:0000259" key="5">
    <source>
        <dbReference type="PROSITE" id="PS50177"/>
    </source>
</evidence>
<dbReference type="Pfam" id="PF00076">
    <property type="entry name" value="RRM_1"/>
    <property type="match status" value="1"/>
</dbReference>
<dbReference type="EMBL" id="JBBWWR010000003">
    <property type="protein sequence ID" value="KAK8969521.1"/>
    <property type="molecule type" value="Genomic_DNA"/>
</dbReference>
<evidence type="ECO:0000313" key="6">
    <source>
        <dbReference type="EMBL" id="KAK8969521.1"/>
    </source>
</evidence>
<feature type="domain" description="NTF2" evidence="5">
    <location>
        <begin position="14"/>
        <end position="128"/>
    </location>
</feature>
<keyword evidence="1 2" id="KW-0694">RNA-binding</keyword>
<protein>
    <recommendedName>
        <fullName evidence="8">G3BP-like protein</fullName>
    </recommendedName>
</protein>
<dbReference type="SUPFAM" id="SSF54427">
    <property type="entry name" value="NTF2-like"/>
    <property type="match status" value="1"/>
</dbReference>
<dbReference type="PROSITE" id="PS50177">
    <property type="entry name" value="NTF2_DOMAIN"/>
    <property type="match status" value="1"/>
</dbReference>
<dbReference type="InterPro" id="IPR032710">
    <property type="entry name" value="NTF2-like_dom_sf"/>
</dbReference>
<feature type="region of interest" description="Disordered" evidence="3">
    <location>
        <begin position="382"/>
        <end position="467"/>
    </location>
</feature>
<comment type="caution">
    <text evidence="6">The sequence shown here is derived from an EMBL/GenBank/DDBJ whole genome shotgun (WGS) entry which is preliminary data.</text>
</comment>
<dbReference type="CDD" id="cd00780">
    <property type="entry name" value="NTF2"/>
    <property type="match status" value="1"/>
</dbReference>
<dbReference type="SMART" id="SM00360">
    <property type="entry name" value="RRM"/>
    <property type="match status" value="1"/>
</dbReference>
<reference evidence="6 7" key="1">
    <citation type="journal article" date="2022" name="Nat. Plants">
        <title>Genomes of leafy and leafless Platanthera orchids illuminate the evolution of mycoheterotrophy.</title>
        <authorList>
            <person name="Li M.H."/>
            <person name="Liu K.W."/>
            <person name="Li Z."/>
            <person name="Lu H.C."/>
            <person name="Ye Q.L."/>
            <person name="Zhang D."/>
            <person name="Wang J.Y."/>
            <person name="Li Y.F."/>
            <person name="Zhong Z.M."/>
            <person name="Liu X."/>
            <person name="Yu X."/>
            <person name="Liu D.K."/>
            <person name="Tu X.D."/>
            <person name="Liu B."/>
            <person name="Hao Y."/>
            <person name="Liao X.Y."/>
            <person name="Jiang Y.T."/>
            <person name="Sun W.H."/>
            <person name="Chen J."/>
            <person name="Chen Y.Q."/>
            <person name="Ai Y."/>
            <person name="Zhai J.W."/>
            <person name="Wu S.S."/>
            <person name="Zhou Z."/>
            <person name="Hsiao Y.Y."/>
            <person name="Wu W.L."/>
            <person name="Chen Y.Y."/>
            <person name="Lin Y.F."/>
            <person name="Hsu J.L."/>
            <person name="Li C.Y."/>
            <person name="Wang Z.W."/>
            <person name="Zhao X."/>
            <person name="Zhong W.Y."/>
            <person name="Ma X.K."/>
            <person name="Ma L."/>
            <person name="Huang J."/>
            <person name="Chen G.Z."/>
            <person name="Huang M.Z."/>
            <person name="Huang L."/>
            <person name="Peng D.H."/>
            <person name="Luo Y.B."/>
            <person name="Zou S.Q."/>
            <person name="Chen S.P."/>
            <person name="Lan S."/>
            <person name="Tsai W.C."/>
            <person name="Van de Peer Y."/>
            <person name="Liu Z.J."/>
        </authorList>
    </citation>
    <scope>NUCLEOTIDE SEQUENCE [LARGE SCALE GENOMIC DNA]</scope>
    <source>
        <strain evidence="6">Lor288</strain>
    </source>
</reference>
<sequence>MASAFPGQVTAVQVGSYFLGQYYPFLQQTPNLVHQFYTNASTMIRYDGDANESASGMAEIHNLIVGLNLTEIEIKTAHSLESWNGGVLVTVTGFMHAKDFICRRKFVETFFLAPQEKGYFVLNDIFLLLEEEQVQHPVAMLTPNDYDTKLDALDHVQEPASSYMLGEDIPERDFVSPPVLVDENNEIDNFFVPGQSDQTPDSDEIIDETPIEQPSNSVLIVPNILQDPVPEEEPVGERQKHTYASVLRSAKAQVAPQLTYVNKTVPVELSDWHHAPQATQQQVQSTISYLPENSGAELLDEVSAFEEDGESKSVYVGNLPASISTSDLELEFRNFGRIKPDGVTIRSRKEAGVFYAFIEYEDAAGVQNALKASPVQLNGRLIHVEGRRPNSGASRGGRRGRGRGGYHTEAPRGRFGGRSFGGNDRDYSNRPRSNGYLQRVPLPRQERGILGSHFPKDGGSQSETLAS</sequence>
<accession>A0ABR2MZZ4</accession>
<dbReference type="Proteomes" id="UP001412067">
    <property type="component" value="Unassembled WGS sequence"/>
</dbReference>
<evidence type="ECO:0000256" key="3">
    <source>
        <dbReference type="SAM" id="MobiDB-lite"/>
    </source>
</evidence>
<dbReference type="Pfam" id="PF02136">
    <property type="entry name" value="NTF2"/>
    <property type="match status" value="1"/>
</dbReference>
<evidence type="ECO:0000256" key="1">
    <source>
        <dbReference type="ARBA" id="ARBA00022884"/>
    </source>
</evidence>
<dbReference type="PROSITE" id="PS50102">
    <property type="entry name" value="RRM"/>
    <property type="match status" value="1"/>
</dbReference>
<name>A0ABR2MZZ4_9ASPA</name>
<dbReference type="InterPro" id="IPR039539">
    <property type="entry name" value="Ras_GTPase_bind_prot"/>
</dbReference>
<dbReference type="InterPro" id="IPR018222">
    <property type="entry name" value="Nuclear_transport_factor_2_euk"/>
</dbReference>
<dbReference type="CDD" id="cd00590">
    <property type="entry name" value="RRM_SF"/>
    <property type="match status" value="1"/>
</dbReference>
<dbReference type="Gene3D" id="3.10.450.50">
    <property type="match status" value="1"/>
</dbReference>
<organism evidence="6 7">
    <name type="scientific">Platanthera guangdongensis</name>
    <dbReference type="NCBI Taxonomy" id="2320717"/>
    <lineage>
        <taxon>Eukaryota</taxon>
        <taxon>Viridiplantae</taxon>
        <taxon>Streptophyta</taxon>
        <taxon>Embryophyta</taxon>
        <taxon>Tracheophyta</taxon>
        <taxon>Spermatophyta</taxon>
        <taxon>Magnoliopsida</taxon>
        <taxon>Liliopsida</taxon>
        <taxon>Asparagales</taxon>
        <taxon>Orchidaceae</taxon>
        <taxon>Orchidoideae</taxon>
        <taxon>Orchideae</taxon>
        <taxon>Orchidinae</taxon>
        <taxon>Platanthera</taxon>
    </lineage>
</organism>
<dbReference type="InterPro" id="IPR002075">
    <property type="entry name" value="NTF2_dom"/>
</dbReference>
<keyword evidence="7" id="KW-1185">Reference proteome</keyword>
<feature type="domain" description="RRM" evidence="4">
    <location>
        <begin position="312"/>
        <end position="396"/>
    </location>
</feature>
<dbReference type="SUPFAM" id="SSF54928">
    <property type="entry name" value="RNA-binding domain, RBD"/>
    <property type="match status" value="1"/>
</dbReference>